<evidence type="ECO:0000313" key="1">
    <source>
        <dbReference type="EMBL" id="SEG88101.1"/>
    </source>
</evidence>
<dbReference type="Proteomes" id="UP000236745">
    <property type="component" value="Unassembled WGS sequence"/>
</dbReference>
<organism evidence="1 2">
    <name type="scientific">Marinobacterium lutimaris</name>
    <dbReference type="NCBI Taxonomy" id="568106"/>
    <lineage>
        <taxon>Bacteria</taxon>
        <taxon>Pseudomonadati</taxon>
        <taxon>Pseudomonadota</taxon>
        <taxon>Gammaproteobacteria</taxon>
        <taxon>Oceanospirillales</taxon>
        <taxon>Oceanospirillaceae</taxon>
        <taxon>Marinobacterium</taxon>
    </lineage>
</organism>
<dbReference type="AlphaFoldDB" id="A0A1H6DS22"/>
<accession>A0A1H6DS22</accession>
<dbReference type="EMBL" id="FNVQ01000009">
    <property type="protein sequence ID" value="SEG88101.1"/>
    <property type="molecule type" value="Genomic_DNA"/>
</dbReference>
<sequence length="46" mass="5379">MSREELEQLALSAVPADLYYDLQDTLNETPDEDLWTIVNDDQELEH</sequence>
<proteinExistence type="predicted"/>
<protein>
    <submittedName>
        <fullName evidence="1">Uncharacterized protein</fullName>
    </submittedName>
</protein>
<reference evidence="1 2" key="1">
    <citation type="submission" date="2016-10" db="EMBL/GenBank/DDBJ databases">
        <authorList>
            <person name="de Groot N.N."/>
        </authorList>
    </citation>
    <scope>NUCLEOTIDE SEQUENCE [LARGE SCALE GENOMIC DNA]</scope>
    <source>
        <strain evidence="1 2">DSM 22012</strain>
    </source>
</reference>
<evidence type="ECO:0000313" key="2">
    <source>
        <dbReference type="Proteomes" id="UP000236745"/>
    </source>
</evidence>
<dbReference type="RefSeq" id="WP_200826897.1">
    <property type="nucleotide sequence ID" value="NZ_FNVQ01000009.1"/>
</dbReference>
<name>A0A1H6DS22_9GAMM</name>
<gene>
    <name evidence="1" type="ORF">SAMN05444390_10927</name>
</gene>
<keyword evidence="2" id="KW-1185">Reference proteome</keyword>